<evidence type="ECO:0000256" key="6">
    <source>
        <dbReference type="ARBA" id="ARBA00034125"/>
    </source>
</evidence>
<gene>
    <name evidence="11" type="ORF">M8330_07360</name>
</gene>
<keyword evidence="2" id="KW-1003">Cell membrane</keyword>
<evidence type="ECO:0000313" key="11">
    <source>
        <dbReference type="EMBL" id="MCM0620111.1"/>
    </source>
</evidence>
<feature type="compositionally biased region" description="Basic and acidic residues" evidence="7">
    <location>
        <begin position="24"/>
        <end position="34"/>
    </location>
</feature>
<keyword evidence="5 8" id="KW-0472">Membrane</keyword>
<feature type="compositionally biased region" description="Pro residues" evidence="7">
    <location>
        <begin position="1"/>
        <end position="12"/>
    </location>
</feature>
<reference evidence="11" key="1">
    <citation type="submission" date="2022-05" db="EMBL/GenBank/DDBJ databases">
        <authorList>
            <person name="Tuo L."/>
        </authorList>
    </citation>
    <scope>NUCLEOTIDE SEQUENCE</scope>
    <source>
        <strain evidence="11">BSK12Z-4</strain>
    </source>
</reference>
<feature type="region of interest" description="Disordered" evidence="7">
    <location>
        <begin position="469"/>
        <end position="517"/>
    </location>
</feature>
<feature type="domain" description="Threonine/serine exporter-like N-terminal" evidence="9">
    <location>
        <begin position="55"/>
        <end position="296"/>
    </location>
</feature>
<dbReference type="Pfam" id="PF12821">
    <property type="entry name" value="ThrE_2"/>
    <property type="match status" value="1"/>
</dbReference>
<feature type="compositionally biased region" description="Polar residues" evidence="7">
    <location>
        <begin position="486"/>
        <end position="499"/>
    </location>
</feature>
<dbReference type="PANTHER" id="PTHR34390:SF2">
    <property type="entry name" value="SUCCINATE TRANSPORTER SUBUNIT YJJP-RELATED"/>
    <property type="match status" value="1"/>
</dbReference>
<organism evidence="11 12">
    <name type="scientific">Nocardioides bruguierae</name>
    <dbReference type="NCBI Taxonomy" id="2945102"/>
    <lineage>
        <taxon>Bacteria</taxon>
        <taxon>Bacillati</taxon>
        <taxon>Actinomycetota</taxon>
        <taxon>Actinomycetes</taxon>
        <taxon>Propionibacteriales</taxon>
        <taxon>Nocardioidaceae</taxon>
        <taxon>Nocardioides</taxon>
    </lineage>
</organism>
<dbReference type="InterPro" id="IPR024528">
    <property type="entry name" value="ThrE_2"/>
</dbReference>
<evidence type="ECO:0000256" key="2">
    <source>
        <dbReference type="ARBA" id="ARBA00022475"/>
    </source>
</evidence>
<dbReference type="EMBL" id="JAMOIL010000008">
    <property type="protein sequence ID" value="MCM0620111.1"/>
    <property type="molecule type" value="Genomic_DNA"/>
</dbReference>
<evidence type="ECO:0000256" key="4">
    <source>
        <dbReference type="ARBA" id="ARBA00022989"/>
    </source>
</evidence>
<name>A0A9X2D6B0_9ACTN</name>
<feature type="transmembrane region" description="Helical" evidence="8">
    <location>
        <begin position="392"/>
        <end position="410"/>
    </location>
</feature>
<comment type="subcellular location">
    <subcellularLocation>
        <location evidence="1">Cell membrane</location>
        <topology evidence="1">Multi-pass membrane protein</topology>
    </subcellularLocation>
</comment>
<evidence type="ECO:0000256" key="1">
    <source>
        <dbReference type="ARBA" id="ARBA00004651"/>
    </source>
</evidence>
<feature type="domain" description="Threonine/Serine exporter ThrE" evidence="10">
    <location>
        <begin position="321"/>
        <end position="448"/>
    </location>
</feature>
<keyword evidence="12" id="KW-1185">Reference proteome</keyword>
<protein>
    <submittedName>
        <fullName evidence="11">Threonine/serine exporter family protein</fullName>
    </submittedName>
</protein>
<evidence type="ECO:0000313" key="12">
    <source>
        <dbReference type="Proteomes" id="UP001139485"/>
    </source>
</evidence>
<comment type="caution">
    <text evidence="11">The sequence shown here is derived from an EMBL/GenBank/DDBJ whole genome shotgun (WGS) entry which is preliminary data.</text>
</comment>
<evidence type="ECO:0000256" key="8">
    <source>
        <dbReference type="SAM" id="Phobius"/>
    </source>
</evidence>
<feature type="transmembrane region" description="Helical" evidence="8">
    <location>
        <begin position="186"/>
        <end position="202"/>
    </location>
</feature>
<dbReference type="RefSeq" id="WP_250826790.1">
    <property type="nucleotide sequence ID" value="NZ_JAMOIL010000008.1"/>
</dbReference>
<dbReference type="InterPro" id="IPR010619">
    <property type="entry name" value="ThrE-like_N"/>
</dbReference>
<feature type="transmembrane region" description="Helical" evidence="8">
    <location>
        <begin position="366"/>
        <end position="385"/>
    </location>
</feature>
<dbReference type="InterPro" id="IPR050539">
    <property type="entry name" value="ThrE_Dicarb/AminoAcid_Exp"/>
</dbReference>
<evidence type="ECO:0000256" key="5">
    <source>
        <dbReference type="ARBA" id="ARBA00023136"/>
    </source>
</evidence>
<feature type="transmembrane region" description="Helical" evidence="8">
    <location>
        <begin position="248"/>
        <end position="270"/>
    </location>
</feature>
<dbReference type="GO" id="GO:0005886">
    <property type="term" value="C:plasma membrane"/>
    <property type="evidence" value="ECO:0007669"/>
    <property type="project" value="UniProtKB-SubCell"/>
</dbReference>
<sequence>MTPHDQTPPPDAAPEQALEATAEEAARRAEHEREQERLEAARREAVMRETALGLDLCLRIGEVLLSSGAGAADVSATMQSVAASLGIRNVDVDVTFTSLSMTAQEELGDPPVVGNRQVSRRTIDYDQLTSVDHLVRALLREEVDLRQARTEMGRITSTGRSRPRWAVTIAWAVMCAGVGLQLGGKPLVIALAAVSAVLIDRIQHRMAKRRLPSFYQQVAGGGVATLLALGVAATPLQINVSQVVTANIIMLLAGVGFVGALQDALTGYYVTASARLMEAFLATAGIIAGVSGGLSLGGAVGLPTPVLEPGTYNLQTVGMLVLGSALAAAGFAYASYAPLRVLPAVAGVAGAAIVISRTLAEVDLARAWSTAFAATAVGLVAYHLAARYRVPPLVVVVSGVVPMLPGLSIYRSLTLLSEGGSAISEGLLAMVAAISVAISIASGVILGEYLAQPLAREASKLEHRLSGPRLVGPLKVPRPKRRKRGSTTTGSLRTVTPEQEASDRRRRQRQRPSSSPS</sequence>
<evidence type="ECO:0000256" key="7">
    <source>
        <dbReference type="SAM" id="MobiDB-lite"/>
    </source>
</evidence>
<feature type="transmembrane region" description="Helical" evidence="8">
    <location>
        <begin position="341"/>
        <end position="360"/>
    </location>
</feature>
<evidence type="ECO:0000256" key="3">
    <source>
        <dbReference type="ARBA" id="ARBA00022692"/>
    </source>
</evidence>
<dbReference type="AlphaFoldDB" id="A0A9X2D6B0"/>
<dbReference type="Pfam" id="PF06738">
    <property type="entry name" value="ThrE"/>
    <property type="match status" value="1"/>
</dbReference>
<feature type="transmembrane region" description="Helical" evidence="8">
    <location>
        <begin position="314"/>
        <end position="334"/>
    </location>
</feature>
<keyword evidence="3 8" id="KW-0812">Transmembrane</keyword>
<feature type="transmembrane region" description="Helical" evidence="8">
    <location>
        <begin position="430"/>
        <end position="451"/>
    </location>
</feature>
<evidence type="ECO:0000259" key="10">
    <source>
        <dbReference type="Pfam" id="PF12821"/>
    </source>
</evidence>
<dbReference type="GO" id="GO:0015744">
    <property type="term" value="P:succinate transport"/>
    <property type="evidence" value="ECO:0007669"/>
    <property type="project" value="TreeGrafter"/>
</dbReference>
<feature type="region of interest" description="Disordered" evidence="7">
    <location>
        <begin position="1"/>
        <end position="34"/>
    </location>
</feature>
<accession>A0A9X2D6B0</accession>
<evidence type="ECO:0000259" key="9">
    <source>
        <dbReference type="Pfam" id="PF06738"/>
    </source>
</evidence>
<feature type="transmembrane region" description="Helical" evidence="8">
    <location>
        <begin position="279"/>
        <end position="302"/>
    </location>
</feature>
<keyword evidence="4 8" id="KW-1133">Transmembrane helix</keyword>
<dbReference type="Proteomes" id="UP001139485">
    <property type="component" value="Unassembled WGS sequence"/>
</dbReference>
<feature type="transmembrane region" description="Helical" evidence="8">
    <location>
        <begin position="214"/>
        <end position="236"/>
    </location>
</feature>
<comment type="similarity">
    <text evidence="6">Belongs to the ThrE exporter (TC 2.A.79) family.</text>
</comment>
<proteinExistence type="inferred from homology"/>
<dbReference type="GO" id="GO:0022857">
    <property type="term" value="F:transmembrane transporter activity"/>
    <property type="evidence" value="ECO:0007669"/>
    <property type="project" value="InterPro"/>
</dbReference>
<dbReference type="PANTHER" id="PTHR34390">
    <property type="entry name" value="UPF0442 PROTEIN YJJB-RELATED"/>
    <property type="match status" value="1"/>
</dbReference>